<evidence type="ECO:0000313" key="3">
    <source>
        <dbReference type="Proteomes" id="UP000041254"/>
    </source>
</evidence>
<accession>A0A0G4FY48</accession>
<dbReference type="EMBL" id="CDMY01000520">
    <property type="protein sequence ID" value="CEM20079.1"/>
    <property type="molecule type" value="Genomic_DNA"/>
</dbReference>
<protein>
    <submittedName>
        <fullName evidence="2">Uncharacterized protein</fullName>
    </submittedName>
</protein>
<keyword evidence="3" id="KW-1185">Reference proteome</keyword>
<feature type="compositionally biased region" description="Basic and acidic residues" evidence="1">
    <location>
        <begin position="175"/>
        <end position="191"/>
    </location>
</feature>
<proteinExistence type="predicted"/>
<gene>
    <name evidence="2" type="ORF">Vbra_6059</name>
</gene>
<name>A0A0G4FY48_VITBC</name>
<sequence length="264" mass="29821">MTERQETGRLPVEPYKRDSHSLPAEHPPRQLLHHPVTGTLWGPLDGSKHRTAPEEQVNRQRAEREFRRERRQQKKLEERLASKPELAEGQAQPLAKLMTDVIGRRADWDDESSDPTKPPAEDEPPTHAPQELSLRPLSAPATQQPIPATDLRPTPLQLPSPPRSMAPASDSSKWPFDHGLHGLPRRREGAERAVINPDTGSEFEYDRLPPSPVRRDEAERARINEERIRARLGAFYAEVSQMAEDLILNSWGVSEEGEEGENGV</sequence>
<dbReference type="VEuPathDB" id="CryptoDB:Vbra_6059"/>
<organism evidence="2 3">
    <name type="scientific">Vitrella brassicaformis (strain CCMP3155)</name>
    <dbReference type="NCBI Taxonomy" id="1169540"/>
    <lineage>
        <taxon>Eukaryota</taxon>
        <taxon>Sar</taxon>
        <taxon>Alveolata</taxon>
        <taxon>Colpodellida</taxon>
        <taxon>Vitrellaceae</taxon>
        <taxon>Vitrella</taxon>
    </lineage>
</organism>
<reference evidence="2 3" key="1">
    <citation type="submission" date="2014-11" db="EMBL/GenBank/DDBJ databases">
        <authorList>
            <person name="Zhu J."/>
            <person name="Qi W."/>
            <person name="Song R."/>
        </authorList>
    </citation>
    <scope>NUCLEOTIDE SEQUENCE [LARGE SCALE GENOMIC DNA]</scope>
</reference>
<dbReference type="AlphaFoldDB" id="A0A0G4FY48"/>
<evidence type="ECO:0000313" key="2">
    <source>
        <dbReference type="EMBL" id="CEM20079.1"/>
    </source>
</evidence>
<feature type="compositionally biased region" description="Basic and acidic residues" evidence="1">
    <location>
        <begin position="46"/>
        <end position="86"/>
    </location>
</feature>
<evidence type="ECO:0000256" key="1">
    <source>
        <dbReference type="SAM" id="MobiDB-lite"/>
    </source>
</evidence>
<dbReference type="Proteomes" id="UP000041254">
    <property type="component" value="Unassembled WGS sequence"/>
</dbReference>
<feature type="region of interest" description="Disordered" evidence="1">
    <location>
        <begin position="1"/>
        <end position="219"/>
    </location>
</feature>
<dbReference type="InParanoid" id="A0A0G4FY48"/>